<sequence length="261" mass="29477">MPAIITENDVSQWDDETGVVYHFPKRYRALLQPDTEVIYYKGRIKDKAFASARLSPEPHYFGMARIAEVCIDKKSDKGDLYALIEGFISFEKAVLAKVEGAYLETIPSNRTSNYWRDGVRGISRSDYYAIIRLADLSATKLTAGEPAFAFDPLAFESANEGDKTNYFGTRYERNKILRLKAIAIHGLSCKACGFNFEKVYGEYAKGFIHVHHLIPISAYGEETAVNPQTDLVTLCANCHAVVHKNRDVTLSMEQLKEMLKR</sequence>
<accession>A0AAJ0LKD4</accession>
<dbReference type="GO" id="GO:0003676">
    <property type="term" value="F:nucleic acid binding"/>
    <property type="evidence" value="ECO:0007669"/>
    <property type="project" value="InterPro"/>
</dbReference>
<dbReference type="EMBL" id="CP019952">
    <property type="protein sequence ID" value="AQW70648.1"/>
    <property type="molecule type" value="Genomic_DNA"/>
</dbReference>
<evidence type="ECO:0000259" key="1">
    <source>
        <dbReference type="Pfam" id="PF01844"/>
    </source>
</evidence>
<reference evidence="2 5" key="2">
    <citation type="submission" date="2017-02" db="EMBL/GenBank/DDBJ databases">
        <authorList>
            <person name="Guo L."/>
        </authorList>
    </citation>
    <scope>NUCLEOTIDE SEQUENCE [LARGE SCALE GENOMIC DNA]</scope>
    <source>
        <strain evidence="2 5">PRS09-11288</strain>
    </source>
</reference>
<dbReference type="EMBL" id="LDSN01000023">
    <property type="protein sequence ID" value="KTT18082.1"/>
    <property type="molecule type" value="Genomic_DNA"/>
</dbReference>
<dbReference type="Gene3D" id="1.10.30.50">
    <property type="match status" value="1"/>
</dbReference>
<reference evidence="3 4" key="1">
    <citation type="journal article" date="2016" name="Front. Microbiol.">
        <title>Genomic Resource of Rice Seed Associated Bacteria.</title>
        <authorList>
            <person name="Midha S."/>
            <person name="Bansal K."/>
            <person name="Sharma S."/>
            <person name="Kumar N."/>
            <person name="Patil P.P."/>
            <person name="Chaudhry V."/>
            <person name="Patil P.B."/>
        </authorList>
    </citation>
    <scope>NUCLEOTIDE SEQUENCE [LARGE SCALE GENOMIC DNA]</scope>
    <source>
        <strain evidence="3 4">NS96</strain>
    </source>
</reference>
<evidence type="ECO:0000313" key="5">
    <source>
        <dbReference type="Proteomes" id="UP000191010"/>
    </source>
</evidence>
<organism evidence="3 4">
    <name type="scientific">Pseudomonas parafulva</name>
    <dbReference type="NCBI Taxonomy" id="157782"/>
    <lineage>
        <taxon>Bacteria</taxon>
        <taxon>Pseudomonadati</taxon>
        <taxon>Pseudomonadota</taxon>
        <taxon>Gammaproteobacteria</taxon>
        <taxon>Pseudomonadales</taxon>
        <taxon>Pseudomonadaceae</taxon>
        <taxon>Pseudomonas</taxon>
    </lineage>
</organism>
<evidence type="ECO:0000313" key="2">
    <source>
        <dbReference type="EMBL" id="AQW70648.1"/>
    </source>
</evidence>
<keyword evidence="3" id="KW-0255">Endonuclease</keyword>
<dbReference type="GO" id="GO:0008270">
    <property type="term" value="F:zinc ion binding"/>
    <property type="evidence" value="ECO:0007669"/>
    <property type="project" value="InterPro"/>
</dbReference>
<dbReference type="AlphaFoldDB" id="A0AAJ0LKD4"/>
<dbReference type="RefSeq" id="WP_058638433.1">
    <property type="nucleotide sequence ID" value="NZ_CP019952.1"/>
</dbReference>
<gene>
    <name evidence="2" type="ORF">B2J77_03095</name>
    <name evidence="3" type="ORF">NS96R_09600</name>
</gene>
<dbReference type="Proteomes" id="UP000191010">
    <property type="component" value="Chromosome"/>
</dbReference>
<evidence type="ECO:0000313" key="4">
    <source>
        <dbReference type="Proteomes" id="UP000071644"/>
    </source>
</evidence>
<keyword evidence="5" id="KW-1185">Reference proteome</keyword>
<evidence type="ECO:0000313" key="3">
    <source>
        <dbReference type="EMBL" id="KTT18082.1"/>
    </source>
</evidence>
<dbReference type="CDD" id="cd00085">
    <property type="entry name" value="HNHc"/>
    <property type="match status" value="1"/>
</dbReference>
<dbReference type="Pfam" id="PF01844">
    <property type="entry name" value="HNH"/>
    <property type="match status" value="1"/>
</dbReference>
<keyword evidence="3" id="KW-0540">Nuclease</keyword>
<dbReference type="InterPro" id="IPR003615">
    <property type="entry name" value="HNH_nuc"/>
</dbReference>
<name>A0AAJ0LKD4_9PSED</name>
<proteinExistence type="predicted"/>
<dbReference type="Proteomes" id="UP000071644">
    <property type="component" value="Unassembled WGS sequence"/>
</dbReference>
<dbReference type="GO" id="GO:0004519">
    <property type="term" value="F:endonuclease activity"/>
    <property type="evidence" value="ECO:0007669"/>
    <property type="project" value="UniProtKB-KW"/>
</dbReference>
<protein>
    <submittedName>
        <fullName evidence="3">Restriction endonuclease</fullName>
    </submittedName>
</protein>
<dbReference type="InterPro" id="IPR002711">
    <property type="entry name" value="HNH"/>
</dbReference>
<feature type="domain" description="HNH" evidence="1">
    <location>
        <begin position="189"/>
        <end position="243"/>
    </location>
</feature>
<keyword evidence="3" id="KW-0378">Hydrolase</keyword>